<dbReference type="Proteomes" id="UP001055811">
    <property type="component" value="Linkage Group LG01"/>
</dbReference>
<keyword evidence="2" id="KW-1185">Reference proteome</keyword>
<organism evidence="1 2">
    <name type="scientific">Cichorium intybus</name>
    <name type="common">Chicory</name>
    <dbReference type="NCBI Taxonomy" id="13427"/>
    <lineage>
        <taxon>Eukaryota</taxon>
        <taxon>Viridiplantae</taxon>
        <taxon>Streptophyta</taxon>
        <taxon>Embryophyta</taxon>
        <taxon>Tracheophyta</taxon>
        <taxon>Spermatophyta</taxon>
        <taxon>Magnoliopsida</taxon>
        <taxon>eudicotyledons</taxon>
        <taxon>Gunneridae</taxon>
        <taxon>Pentapetalae</taxon>
        <taxon>asterids</taxon>
        <taxon>campanulids</taxon>
        <taxon>Asterales</taxon>
        <taxon>Asteraceae</taxon>
        <taxon>Cichorioideae</taxon>
        <taxon>Cichorieae</taxon>
        <taxon>Cichoriinae</taxon>
        <taxon>Cichorium</taxon>
    </lineage>
</organism>
<accession>A0ACB9H6L7</accession>
<name>A0ACB9H6L7_CICIN</name>
<reference evidence="1 2" key="2">
    <citation type="journal article" date="2022" name="Mol. Ecol. Resour.">
        <title>The genomes of chicory, endive, great burdock and yacon provide insights into Asteraceae paleo-polyploidization history and plant inulin production.</title>
        <authorList>
            <person name="Fan W."/>
            <person name="Wang S."/>
            <person name="Wang H."/>
            <person name="Wang A."/>
            <person name="Jiang F."/>
            <person name="Liu H."/>
            <person name="Zhao H."/>
            <person name="Xu D."/>
            <person name="Zhang Y."/>
        </authorList>
    </citation>
    <scope>NUCLEOTIDE SEQUENCE [LARGE SCALE GENOMIC DNA]</scope>
    <source>
        <strain evidence="2">cv. Punajuju</strain>
        <tissue evidence="1">Leaves</tissue>
    </source>
</reference>
<sequence>MSKIFFRTAHLLKLSKPNTAKNPSIDQPPKLLRGPIITIKKRFIVILRDYRTCTPGVCRKVSNKVGPNPIVSAQILSRLQELFMIP</sequence>
<proteinExistence type="predicted"/>
<dbReference type="EMBL" id="CM042009">
    <property type="protein sequence ID" value="KAI3791498.1"/>
    <property type="molecule type" value="Genomic_DNA"/>
</dbReference>
<evidence type="ECO:0000313" key="2">
    <source>
        <dbReference type="Proteomes" id="UP001055811"/>
    </source>
</evidence>
<reference evidence="2" key="1">
    <citation type="journal article" date="2022" name="Mol. Ecol. Resour.">
        <title>The genomes of chicory, endive, great burdock and yacon provide insights into Asteraceae palaeo-polyploidization history and plant inulin production.</title>
        <authorList>
            <person name="Fan W."/>
            <person name="Wang S."/>
            <person name="Wang H."/>
            <person name="Wang A."/>
            <person name="Jiang F."/>
            <person name="Liu H."/>
            <person name="Zhao H."/>
            <person name="Xu D."/>
            <person name="Zhang Y."/>
        </authorList>
    </citation>
    <scope>NUCLEOTIDE SEQUENCE [LARGE SCALE GENOMIC DNA]</scope>
    <source>
        <strain evidence="2">cv. Punajuju</strain>
    </source>
</reference>
<evidence type="ECO:0000313" key="1">
    <source>
        <dbReference type="EMBL" id="KAI3791498.1"/>
    </source>
</evidence>
<gene>
    <name evidence="1" type="ORF">L2E82_05270</name>
</gene>
<protein>
    <submittedName>
        <fullName evidence="1">Uncharacterized protein</fullName>
    </submittedName>
</protein>
<comment type="caution">
    <text evidence="1">The sequence shown here is derived from an EMBL/GenBank/DDBJ whole genome shotgun (WGS) entry which is preliminary data.</text>
</comment>